<reference evidence="4" key="1">
    <citation type="journal article" date="2023" name="Mol. Phylogenet. Evol.">
        <title>Genome-scale phylogeny and comparative genomics of the fungal order Sordariales.</title>
        <authorList>
            <person name="Hensen N."/>
            <person name="Bonometti L."/>
            <person name="Westerberg I."/>
            <person name="Brannstrom I.O."/>
            <person name="Guillou S."/>
            <person name="Cros-Aarteil S."/>
            <person name="Calhoun S."/>
            <person name="Haridas S."/>
            <person name="Kuo A."/>
            <person name="Mondo S."/>
            <person name="Pangilinan J."/>
            <person name="Riley R."/>
            <person name="LaButti K."/>
            <person name="Andreopoulos B."/>
            <person name="Lipzen A."/>
            <person name="Chen C."/>
            <person name="Yan M."/>
            <person name="Daum C."/>
            <person name="Ng V."/>
            <person name="Clum A."/>
            <person name="Steindorff A."/>
            <person name="Ohm R.A."/>
            <person name="Martin F."/>
            <person name="Silar P."/>
            <person name="Natvig D.O."/>
            <person name="Lalanne C."/>
            <person name="Gautier V."/>
            <person name="Ament-Velasquez S.L."/>
            <person name="Kruys A."/>
            <person name="Hutchinson M.I."/>
            <person name="Powell A.J."/>
            <person name="Barry K."/>
            <person name="Miller A.N."/>
            <person name="Grigoriev I.V."/>
            <person name="Debuchy R."/>
            <person name="Gladieux P."/>
            <person name="Hiltunen Thoren M."/>
            <person name="Johannesson H."/>
        </authorList>
    </citation>
    <scope>NUCLEOTIDE SEQUENCE</scope>
    <source>
        <strain evidence="4">PSN243</strain>
    </source>
</reference>
<evidence type="ECO:0000259" key="3">
    <source>
        <dbReference type="Pfam" id="PF26640"/>
    </source>
</evidence>
<reference evidence="4" key="2">
    <citation type="submission" date="2023-05" db="EMBL/GenBank/DDBJ databases">
        <authorList>
            <consortium name="Lawrence Berkeley National Laboratory"/>
            <person name="Steindorff A."/>
            <person name="Hensen N."/>
            <person name="Bonometti L."/>
            <person name="Westerberg I."/>
            <person name="Brannstrom I.O."/>
            <person name="Guillou S."/>
            <person name="Cros-Aarteil S."/>
            <person name="Calhoun S."/>
            <person name="Haridas S."/>
            <person name="Kuo A."/>
            <person name="Mondo S."/>
            <person name="Pangilinan J."/>
            <person name="Riley R."/>
            <person name="Labutti K."/>
            <person name="Andreopoulos B."/>
            <person name="Lipzen A."/>
            <person name="Chen C."/>
            <person name="Yanf M."/>
            <person name="Daum C."/>
            <person name="Ng V."/>
            <person name="Clum A."/>
            <person name="Ohm R."/>
            <person name="Martin F."/>
            <person name="Silar P."/>
            <person name="Natvig D."/>
            <person name="Lalanne C."/>
            <person name="Gautier V."/>
            <person name="Ament-Velasquez S.L."/>
            <person name="Kruys A."/>
            <person name="Hutchinson M.I."/>
            <person name="Powell A.J."/>
            <person name="Barry K."/>
            <person name="Miller A.N."/>
            <person name="Grigoriev I.V."/>
            <person name="Debuchy R."/>
            <person name="Gladieux P."/>
            <person name="Thoren M.H."/>
            <person name="Johannesson H."/>
        </authorList>
    </citation>
    <scope>NUCLEOTIDE SEQUENCE</scope>
    <source>
        <strain evidence="4">PSN243</strain>
    </source>
</reference>
<dbReference type="PANTHER" id="PTHR10622">
    <property type="entry name" value="HET DOMAIN-CONTAINING PROTEIN"/>
    <property type="match status" value="1"/>
</dbReference>
<dbReference type="Pfam" id="PF26640">
    <property type="entry name" value="DUF8212"/>
    <property type="match status" value="1"/>
</dbReference>
<feature type="domain" description="DUF8212" evidence="3">
    <location>
        <begin position="239"/>
        <end position="276"/>
    </location>
</feature>
<dbReference type="InterPro" id="IPR010730">
    <property type="entry name" value="HET"/>
</dbReference>
<dbReference type="PANTHER" id="PTHR10622:SF10">
    <property type="entry name" value="HET DOMAIN-CONTAINING PROTEIN"/>
    <property type="match status" value="1"/>
</dbReference>
<dbReference type="InterPro" id="IPR058525">
    <property type="entry name" value="DUF8212"/>
</dbReference>
<evidence type="ECO:0000259" key="2">
    <source>
        <dbReference type="Pfam" id="PF06985"/>
    </source>
</evidence>
<dbReference type="AlphaFoldDB" id="A0AAV9GKG2"/>
<organism evidence="4 5">
    <name type="scientific">Podospora aff. communis PSN243</name>
    <dbReference type="NCBI Taxonomy" id="3040156"/>
    <lineage>
        <taxon>Eukaryota</taxon>
        <taxon>Fungi</taxon>
        <taxon>Dikarya</taxon>
        <taxon>Ascomycota</taxon>
        <taxon>Pezizomycotina</taxon>
        <taxon>Sordariomycetes</taxon>
        <taxon>Sordariomycetidae</taxon>
        <taxon>Sordariales</taxon>
        <taxon>Podosporaceae</taxon>
        <taxon>Podospora</taxon>
    </lineage>
</organism>
<feature type="region of interest" description="Disordered" evidence="1">
    <location>
        <begin position="627"/>
        <end position="652"/>
    </location>
</feature>
<protein>
    <submittedName>
        <fullName evidence="4">HET domain-containing protein</fullName>
    </submittedName>
</protein>
<dbReference type="EMBL" id="MU865940">
    <property type="protein sequence ID" value="KAK4449018.1"/>
    <property type="molecule type" value="Genomic_DNA"/>
</dbReference>
<evidence type="ECO:0000313" key="5">
    <source>
        <dbReference type="Proteomes" id="UP001321760"/>
    </source>
</evidence>
<dbReference type="Pfam" id="PF06985">
    <property type="entry name" value="HET"/>
    <property type="match status" value="1"/>
</dbReference>
<sequence>MRLINTTTLEMVEKFSDIPPYAILSHTWGSEEVTLKDYQLLRDSGAPIREQLKAGYVKIWRLCERAVEDGLQFAWIDTCCIDKTSSAELSEAINSMFKWYKDSAVCYAYLADVEPLSTIPAYELESDGWSEGRRRQLSASRWFTRGWTLQELIAPVNVEFLAQDWSEMGTKRSLIGALSKITGIRRRILESSNHVYGASAAERMSWAAERTTTREEDAAYCLFGIFGVNLPLLYGEGWRAFSRLQHEIFRTTEDYTLFAWSWCQDGPQSRESLRTGSVLALRPAAFSTLQLRIPAYIGNVLHLVEGPAAPTPEDCEKSFVQFASPNLRPVPWLEPHPLLKRLAKRQEDLSSTPRLTSRGLLVTMLACEVREDLLFADGEVSVIAWPFADILTQKQGSYASKLERHHAGIVLRIRRINQYSSQKHKLASVLRYAAGTGEPVSARRINGHALTHISPKDVPEFMPITMFLEMGDNLGPPSANLSLPGTRFKSVVVLNGNISLGLIEPPFDGQGSSQRHWWSKTAVYVHQNDDQSKAIQPQMRRGIIVVVHVSVKEFGLSYAKEHTPQSYENIRIPKHLRGIIAEISRYHYEAKELPDRAALVASDGGIWRMALKRRFNDLGEDELRLTISHESAPERQNSEGKLSAGGELPASR</sequence>
<evidence type="ECO:0000256" key="1">
    <source>
        <dbReference type="SAM" id="MobiDB-lite"/>
    </source>
</evidence>
<accession>A0AAV9GKG2</accession>
<name>A0AAV9GKG2_9PEZI</name>
<gene>
    <name evidence="4" type="ORF">QBC34DRAFT_101771</name>
</gene>
<comment type="caution">
    <text evidence="4">The sequence shown here is derived from an EMBL/GenBank/DDBJ whole genome shotgun (WGS) entry which is preliminary data.</text>
</comment>
<feature type="domain" description="Heterokaryon incompatibility" evidence="2">
    <location>
        <begin position="21"/>
        <end position="151"/>
    </location>
</feature>
<proteinExistence type="predicted"/>
<keyword evidence="5" id="KW-1185">Reference proteome</keyword>
<evidence type="ECO:0000313" key="4">
    <source>
        <dbReference type="EMBL" id="KAK4449018.1"/>
    </source>
</evidence>
<dbReference type="Proteomes" id="UP001321760">
    <property type="component" value="Unassembled WGS sequence"/>
</dbReference>